<evidence type="ECO:0000313" key="14">
    <source>
        <dbReference type="EMBL" id="AVY95088.1"/>
    </source>
</evidence>
<feature type="domain" description="Mechanosensitive ion channel MscS C-terminal" evidence="13">
    <location>
        <begin position="327"/>
        <end position="388"/>
    </location>
</feature>
<dbReference type="SUPFAM" id="SSF50182">
    <property type="entry name" value="Sm-like ribonucleoproteins"/>
    <property type="match status" value="1"/>
</dbReference>
<dbReference type="KEGG" id="maer:DAI18_14335"/>
<keyword evidence="6 11" id="KW-1133">Transmembrane helix</keyword>
<dbReference type="RefSeq" id="WP_107889750.1">
    <property type="nucleotide sequence ID" value="NZ_CP028519.1"/>
</dbReference>
<sequence length="416" mass="46041">MNWEVWMSEPWAQCVAGLLVLSLVALVAQFLVERVLVRAVHVMTRRSVWEWDDILFEQRVLHRLAQATPSLVVQFGLRFVPALPAGLEMVLLNVALATTGLFCLLAVSALLNGVQEIYARTEHARTRSIKGFVQLAKIAVFTLGGIFIVSTLIDRSPLILLSGLGAMSAVLLLVFKDTILSLVASVQLSTNDMLSVGDWIEMPQVGADGSVVDIALHTVKVQNWDMTITTIPTWRLISESFRNWRGMQQSGGRRIKRTLRLDAGGVRFLDEADLARLRDIRLLAPYLDGKSEELARSNSALGHAVPPANLRRLTNIGTFRAYAQAYLDAHPDIHHDMTCMVRLQEPQPEGIPIEVYCFTATTVWAQYERIQGDVFDHLLAILPEFGLSVYQSPSGNDLRAALRPSSHAGTASSRPA</sequence>
<dbReference type="OrthoDB" id="9775207at2"/>
<evidence type="ECO:0000256" key="11">
    <source>
        <dbReference type="SAM" id="Phobius"/>
    </source>
</evidence>
<dbReference type="InterPro" id="IPR049278">
    <property type="entry name" value="MS_channel_C"/>
</dbReference>
<evidence type="ECO:0000256" key="10">
    <source>
        <dbReference type="ARBA" id="ARBA00093659"/>
    </source>
</evidence>
<dbReference type="Proteomes" id="UP000244173">
    <property type="component" value="Chromosome"/>
</dbReference>
<proteinExistence type="inferred from homology"/>
<keyword evidence="8 11" id="KW-0472">Membrane</keyword>
<comment type="subcellular location">
    <subcellularLocation>
        <location evidence="1">Cell inner membrane</location>
        <topology evidence="1">Multi-pass membrane protein</topology>
    </subcellularLocation>
</comment>
<dbReference type="PANTHER" id="PTHR30414:SF0">
    <property type="entry name" value="MINICONDUCTANCE MECHANOSENSITIVE CHANNEL YBDG"/>
    <property type="match status" value="1"/>
</dbReference>
<accession>A0A2S0PCH0</accession>
<dbReference type="Pfam" id="PF21082">
    <property type="entry name" value="MS_channel_3rd"/>
    <property type="match status" value="1"/>
</dbReference>
<evidence type="ECO:0000256" key="4">
    <source>
        <dbReference type="ARBA" id="ARBA00022519"/>
    </source>
</evidence>
<evidence type="ECO:0000256" key="8">
    <source>
        <dbReference type="ARBA" id="ARBA00023136"/>
    </source>
</evidence>
<evidence type="ECO:0000259" key="12">
    <source>
        <dbReference type="Pfam" id="PF00924"/>
    </source>
</evidence>
<evidence type="ECO:0000256" key="6">
    <source>
        <dbReference type="ARBA" id="ARBA00022989"/>
    </source>
</evidence>
<dbReference type="InterPro" id="IPR030192">
    <property type="entry name" value="YbdG"/>
</dbReference>
<feature type="transmembrane region" description="Helical" evidence="11">
    <location>
        <begin position="90"/>
        <end position="111"/>
    </location>
</feature>
<dbReference type="InterPro" id="IPR006685">
    <property type="entry name" value="MscS_channel_2nd"/>
</dbReference>
<evidence type="ECO:0000256" key="5">
    <source>
        <dbReference type="ARBA" id="ARBA00022692"/>
    </source>
</evidence>
<feature type="transmembrane region" description="Helical" evidence="11">
    <location>
        <begin position="158"/>
        <end position="175"/>
    </location>
</feature>
<dbReference type="PANTHER" id="PTHR30414">
    <property type="entry name" value="MINICONDUCTANCE MECHANOSENSITIVE CHANNEL YBDG"/>
    <property type="match status" value="1"/>
</dbReference>
<keyword evidence="15" id="KW-1185">Reference proteome</keyword>
<dbReference type="GO" id="GO:0071470">
    <property type="term" value="P:cellular response to osmotic stress"/>
    <property type="evidence" value="ECO:0007669"/>
    <property type="project" value="InterPro"/>
</dbReference>
<evidence type="ECO:0000256" key="2">
    <source>
        <dbReference type="ARBA" id="ARBA00008017"/>
    </source>
</evidence>
<keyword evidence="3" id="KW-1003">Cell membrane</keyword>
<keyword evidence="5 11" id="KW-0812">Transmembrane</keyword>
<protein>
    <recommendedName>
        <fullName evidence="9">Mechanosensing system component YbdG</fullName>
    </recommendedName>
    <alternativeName>
        <fullName evidence="10">Mechanosensitive channel homolog YbdG</fullName>
    </alternativeName>
</protein>
<feature type="domain" description="Mechanosensitive ion channel MscS" evidence="12">
    <location>
        <begin position="177"/>
        <end position="245"/>
    </location>
</feature>
<dbReference type="Gene3D" id="2.30.30.60">
    <property type="match status" value="1"/>
</dbReference>
<dbReference type="FunFam" id="2.30.30.60:FF:000002">
    <property type="entry name" value="Mechanosensitive ion channel family protein"/>
    <property type="match status" value="1"/>
</dbReference>
<dbReference type="GO" id="GO:0005886">
    <property type="term" value="C:plasma membrane"/>
    <property type="evidence" value="ECO:0007669"/>
    <property type="project" value="UniProtKB-SubCell"/>
</dbReference>
<keyword evidence="7" id="KW-0346">Stress response</keyword>
<evidence type="ECO:0000313" key="15">
    <source>
        <dbReference type="Proteomes" id="UP000244173"/>
    </source>
</evidence>
<organism evidence="14 15">
    <name type="scientific">Microvirgula aerodenitrificans</name>
    <dbReference type="NCBI Taxonomy" id="57480"/>
    <lineage>
        <taxon>Bacteria</taxon>
        <taxon>Pseudomonadati</taxon>
        <taxon>Pseudomonadota</taxon>
        <taxon>Betaproteobacteria</taxon>
        <taxon>Neisseriales</taxon>
        <taxon>Aquaspirillaceae</taxon>
        <taxon>Microvirgula</taxon>
    </lineage>
</organism>
<reference evidence="14 15" key="1">
    <citation type="submission" date="2018-04" db="EMBL/GenBank/DDBJ databases">
        <title>Denitrifier Microvirgula.</title>
        <authorList>
            <person name="Anderson E."/>
            <person name="Jang J."/>
            <person name="Ishii S."/>
        </authorList>
    </citation>
    <scope>NUCLEOTIDE SEQUENCE [LARGE SCALE GENOMIC DNA]</scope>
    <source>
        <strain evidence="14 15">BE2.4</strain>
    </source>
</reference>
<dbReference type="Pfam" id="PF00924">
    <property type="entry name" value="MS_channel_2nd"/>
    <property type="match status" value="1"/>
</dbReference>
<feature type="transmembrane region" description="Helical" evidence="11">
    <location>
        <begin position="12"/>
        <end position="32"/>
    </location>
</feature>
<feature type="transmembrane region" description="Helical" evidence="11">
    <location>
        <begin position="132"/>
        <end position="152"/>
    </location>
</feature>
<comment type="similarity">
    <text evidence="2">Belongs to the MscS (TC 1.A.23) family.</text>
</comment>
<evidence type="ECO:0000256" key="9">
    <source>
        <dbReference type="ARBA" id="ARBA00093630"/>
    </source>
</evidence>
<evidence type="ECO:0000256" key="1">
    <source>
        <dbReference type="ARBA" id="ARBA00004429"/>
    </source>
</evidence>
<evidence type="ECO:0000256" key="7">
    <source>
        <dbReference type="ARBA" id="ARBA00023016"/>
    </source>
</evidence>
<dbReference type="InterPro" id="IPR023408">
    <property type="entry name" value="MscS_beta-dom_sf"/>
</dbReference>
<dbReference type="STRING" id="1122240.GCA_000620105_01423"/>
<evidence type="ECO:0000259" key="13">
    <source>
        <dbReference type="Pfam" id="PF21082"/>
    </source>
</evidence>
<keyword evidence="4" id="KW-0997">Cell inner membrane</keyword>
<evidence type="ECO:0000256" key="3">
    <source>
        <dbReference type="ARBA" id="ARBA00022475"/>
    </source>
</evidence>
<dbReference type="InterPro" id="IPR010920">
    <property type="entry name" value="LSM_dom_sf"/>
</dbReference>
<dbReference type="GO" id="GO:0008381">
    <property type="term" value="F:mechanosensitive monoatomic ion channel activity"/>
    <property type="evidence" value="ECO:0007669"/>
    <property type="project" value="InterPro"/>
</dbReference>
<dbReference type="EMBL" id="CP028519">
    <property type="protein sequence ID" value="AVY95088.1"/>
    <property type="molecule type" value="Genomic_DNA"/>
</dbReference>
<gene>
    <name evidence="14" type="ORF">DAI18_14335</name>
</gene>
<dbReference type="AlphaFoldDB" id="A0A2S0PCH0"/>
<name>A0A2S0PCH0_9NEIS</name>